<comment type="similarity">
    <text evidence="3 14">Belongs to the WD repeat PRP19 family.</text>
</comment>
<gene>
    <name evidence="17" type="ORF">CYFA0S_01e19218g</name>
</gene>
<dbReference type="PANTHER" id="PTHR43995:SF1">
    <property type="entry name" value="PRE-MRNA-PROCESSING FACTOR 19"/>
    <property type="match status" value="1"/>
</dbReference>
<dbReference type="InterPro" id="IPR038959">
    <property type="entry name" value="Prp19"/>
</dbReference>
<reference evidence="17" key="1">
    <citation type="journal article" date="2014" name="Genome Announc.">
        <title>Genome sequence of the yeast Cyberlindnera fabianii (Hansenula fabianii).</title>
        <authorList>
            <person name="Freel K.C."/>
            <person name="Sarilar V."/>
            <person name="Neuveglise C."/>
            <person name="Devillers H."/>
            <person name="Friedrich A."/>
            <person name="Schacherer J."/>
        </authorList>
    </citation>
    <scope>NUCLEOTIDE SEQUENCE</scope>
    <source>
        <strain evidence="17">YJS4271</strain>
    </source>
</reference>
<dbReference type="InterPro" id="IPR003613">
    <property type="entry name" value="Ubox_domain"/>
</dbReference>
<dbReference type="GO" id="GO:0000398">
    <property type="term" value="P:mRNA splicing, via spliceosome"/>
    <property type="evidence" value="ECO:0007669"/>
    <property type="project" value="InterPro"/>
</dbReference>
<evidence type="ECO:0000256" key="14">
    <source>
        <dbReference type="RuleBase" id="RU367101"/>
    </source>
</evidence>
<evidence type="ECO:0000256" key="9">
    <source>
        <dbReference type="ARBA" id="ARBA00022763"/>
    </source>
</evidence>
<dbReference type="VEuPathDB" id="FungiDB:BON22_1532"/>
<dbReference type="CDD" id="cd16656">
    <property type="entry name" value="RING-Ubox_PRP19"/>
    <property type="match status" value="1"/>
</dbReference>
<dbReference type="GO" id="GO:0070534">
    <property type="term" value="P:protein K63-linked ubiquitination"/>
    <property type="evidence" value="ECO:0007669"/>
    <property type="project" value="UniProtKB-UniRule"/>
</dbReference>
<evidence type="ECO:0000313" key="17">
    <source>
        <dbReference type="EMBL" id="CDR37922.1"/>
    </source>
</evidence>
<evidence type="ECO:0000256" key="4">
    <source>
        <dbReference type="ARBA" id="ARBA00022574"/>
    </source>
</evidence>
<dbReference type="InterPro" id="IPR013915">
    <property type="entry name" value="Prp19_cc"/>
</dbReference>
<dbReference type="InterPro" id="IPR036322">
    <property type="entry name" value="WD40_repeat_dom_sf"/>
</dbReference>
<feature type="region of interest" description="Disordered" evidence="15">
    <location>
        <begin position="136"/>
        <end position="155"/>
    </location>
</feature>
<dbReference type="SUPFAM" id="SSF50978">
    <property type="entry name" value="WD40 repeat-like"/>
    <property type="match status" value="1"/>
</dbReference>
<dbReference type="GO" id="GO:0000974">
    <property type="term" value="C:Prp19 complex"/>
    <property type="evidence" value="ECO:0007669"/>
    <property type="project" value="UniProtKB-UniRule"/>
</dbReference>
<evidence type="ECO:0000256" key="15">
    <source>
        <dbReference type="SAM" id="MobiDB-lite"/>
    </source>
</evidence>
<evidence type="ECO:0000256" key="8">
    <source>
        <dbReference type="ARBA" id="ARBA00022737"/>
    </source>
</evidence>
<evidence type="ECO:0000256" key="11">
    <source>
        <dbReference type="ARBA" id="ARBA00023187"/>
    </source>
</evidence>
<dbReference type="Gene3D" id="2.130.10.10">
    <property type="entry name" value="YVTN repeat-like/Quinoprotein amine dehydrogenase"/>
    <property type="match status" value="1"/>
</dbReference>
<keyword evidence="7 14" id="KW-0747">Spliceosome</keyword>
<dbReference type="OrthoDB" id="687049at2759"/>
<evidence type="ECO:0000256" key="1">
    <source>
        <dbReference type="ARBA" id="ARBA00004123"/>
    </source>
</evidence>
<dbReference type="GO" id="GO:0006281">
    <property type="term" value="P:DNA repair"/>
    <property type="evidence" value="ECO:0007669"/>
    <property type="project" value="UniProtKB-KW"/>
</dbReference>
<evidence type="ECO:0000256" key="5">
    <source>
        <dbReference type="ARBA" id="ARBA00022664"/>
    </source>
</evidence>
<keyword evidence="4" id="KW-0853">WD repeat</keyword>
<evidence type="ECO:0000256" key="6">
    <source>
        <dbReference type="ARBA" id="ARBA00022679"/>
    </source>
</evidence>
<keyword evidence="6 14" id="KW-0808">Transferase</keyword>
<keyword evidence="13 14" id="KW-0539">Nucleus</keyword>
<dbReference type="InterPro" id="IPR013083">
    <property type="entry name" value="Znf_RING/FYVE/PHD"/>
</dbReference>
<dbReference type="GO" id="GO:0005737">
    <property type="term" value="C:cytoplasm"/>
    <property type="evidence" value="ECO:0007669"/>
    <property type="project" value="TreeGrafter"/>
</dbReference>
<comment type="subunit">
    <text evidence="14">Homotetramer.</text>
</comment>
<dbReference type="InterPro" id="IPR015943">
    <property type="entry name" value="WD40/YVTN_repeat-like_dom_sf"/>
</dbReference>
<comment type="subcellular location">
    <subcellularLocation>
        <location evidence="1 14">Nucleus</location>
    </subcellularLocation>
</comment>
<dbReference type="InterPro" id="IPR055340">
    <property type="entry name" value="RING-Ubox_PRP19"/>
</dbReference>
<feature type="compositionally biased region" description="Polar residues" evidence="15">
    <location>
        <begin position="136"/>
        <end position="146"/>
    </location>
</feature>
<dbReference type="EC" id="2.3.2.27" evidence="14"/>
<keyword evidence="5 14" id="KW-0507">mRNA processing</keyword>
<comment type="function">
    <text evidence="14">Ubiquitin-protein ligase which is mainly involved pre-mRNA splicing and DNA repair. Required for pre-mRNA splicing as component of the spliceosome.</text>
</comment>
<dbReference type="InterPro" id="IPR001680">
    <property type="entry name" value="WD40_rpt"/>
</dbReference>
<keyword evidence="9 14" id="KW-0227">DNA damage</keyword>
<comment type="pathway">
    <text evidence="2 14">Protein modification; protein ubiquitination.</text>
</comment>
<dbReference type="GO" id="GO:0061630">
    <property type="term" value="F:ubiquitin protein ligase activity"/>
    <property type="evidence" value="ECO:0007669"/>
    <property type="project" value="UniProtKB-UniRule"/>
</dbReference>
<keyword evidence="8" id="KW-0677">Repeat</keyword>
<sequence length="493" mass="52485">MQCAISGEPPKEPVVSPKSGALFERSLVEAYIAEHHKDPITSDELSVEDLIPLRATAYQQPRNATLNSVPSLLSALQNEWDATALELFQLRKQLDDTRKELSTALYHHDAAVRVAARAIKERDEARKALQELTTSISGGEPITTTDIQDDSNDIQMGSASVPEEISSAIATANAELLAIHKSQKSKPNVAVDAPLSSLEESKISTKAPFKKISTTSITSDNKIYVTSSTGITSVYDPQSQTYTKDESITKNTKITHITKVATTTVIGFSNGEITCGDSLIKAHKSPIVALCAHPSIPYLAVSLDKSGSLALINTDSAEIIFTTTLPGPVVTADIHGDGALVAAAGVDGTISVIDLKTGDIAASFANEGQNSTMTTIRFGSNGYWLFGGYQAGDESYVLVWDLRKGSSSKIPLNYGVDKILLDKSSQICIVLSGGNIEISQFTKASKSWTTKAALDVDVDEDIVDGVVVDDSKPNVLELAVVTLSSSVKALTIS</sequence>
<dbReference type="SMART" id="SM00320">
    <property type="entry name" value="WD40"/>
    <property type="match status" value="3"/>
</dbReference>
<organism evidence="17">
    <name type="scientific">Cyberlindnera fabianii</name>
    <name type="common">Yeast</name>
    <name type="synonym">Hansenula fabianii</name>
    <dbReference type="NCBI Taxonomy" id="36022"/>
    <lineage>
        <taxon>Eukaryota</taxon>
        <taxon>Fungi</taxon>
        <taxon>Dikarya</taxon>
        <taxon>Ascomycota</taxon>
        <taxon>Saccharomycotina</taxon>
        <taxon>Saccharomycetes</taxon>
        <taxon>Phaffomycetales</taxon>
        <taxon>Phaffomycetaceae</taxon>
        <taxon>Cyberlindnera</taxon>
    </lineage>
</organism>
<proteinExistence type="inferred from homology"/>
<dbReference type="SMART" id="SM00504">
    <property type="entry name" value="Ubox"/>
    <property type="match status" value="1"/>
</dbReference>
<dbReference type="FunFam" id="3.30.40.10:FF:000027">
    <property type="entry name" value="Pre-mRNA-processing factor 19, putative"/>
    <property type="match status" value="1"/>
</dbReference>
<dbReference type="PhylomeDB" id="A0A061AK42"/>
<dbReference type="PANTHER" id="PTHR43995">
    <property type="entry name" value="PRE-MRNA-PROCESSING FACTOR 19"/>
    <property type="match status" value="1"/>
</dbReference>
<feature type="domain" description="U-box" evidence="16">
    <location>
        <begin position="1"/>
        <end position="83"/>
    </location>
</feature>
<dbReference type="EMBL" id="LK052886">
    <property type="protein sequence ID" value="CDR37922.1"/>
    <property type="molecule type" value="Genomic_DNA"/>
</dbReference>
<evidence type="ECO:0000256" key="12">
    <source>
        <dbReference type="ARBA" id="ARBA00023204"/>
    </source>
</evidence>
<evidence type="ECO:0000256" key="3">
    <source>
        <dbReference type="ARBA" id="ARBA00006388"/>
    </source>
</evidence>
<dbReference type="Pfam" id="PF08606">
    <property type="entry name" value="Prp19"/>
    <property type="match status" value="1"/>
</dbReference>
<dbReference type="AlphaFoldDB" id="A0A061AK42"/>
<protein>
    <recommendedName>
        <fullName evidence="14">Pre-mRNA-processing factor 19</fullName>
        <ecNumber evidence="14">2.3.2.27</ecNumber>
    </recommendedName>
</protein>
<dbReference type="Pfam" id="PF00400">
    <property type="entry name" value="WD40"/>
    <property type="match status" value="1"/>
</dbReference>
<comment type="catalytic activity">
    <reaction evidence="14">
        <text>S-ubiquitinyl-[E2 ubiquitin-conjugating enzyme]-L-cysteine + [acceptor protein]-L-lysine = [E2 ubiquitin-conjugating enzyme]-L-cysteine + N(6)-ubiquitinyl-[acceptor protein]-L-lysine.</text>
        <dbReference type="EC" id="2.3.2.27"/>
    </reaction>
</comment>
<evidence type="ECO:0000256" key="10">
    <source>
        <dbReference type="ARBA" id="ARBA00022786"/>
    </source>
</evidence>
<dbReference type="PROSITE" id="PS51698">
    <property type="entry name" value="U_BOX"/>
    <property type="match status" value="1"/>
</dbReference>
<dbReference type="Gene3D" id="3.30.40.10">
    <property type="entry name" value="Zinc/RING finger domain, C3HC4 (zinc finger)"/>
    <property type="match status" value="1"/>
</dbReference>
<evidence type="ECO:0000256" key="13">
    <source>
        <dbReference type="ARBA" id="ARBA00023242"/>
    </source>
</evidence>
<accession>A0A061AK42</accession>
<dbReference type="GO" id="GO:0071006">
    <property type="term" value="C:U2-type catalytic step 1 spliceosome"/>
    <property type="evidence" value="ECO:0007669"/>
    <property type="project" value="TreeGrafter"/>
</dbReference>
<keyword evidence="12 14" id="KW-0234">DNA repair</keyword>
<evidence type="ECO:0000259" key="16">
    <source>
        <dbReference type="PROSITE" id="PS51698"/>
    </source>
</evidence>
<evidence type="ECO:0000256" key="2">
    <source>
        <dbReference type="ARBA" id="ARBA00004906"/>
    </source>
</evidence>
<keyword evidence="11 14" id="KW-0508">mRNA splicing</keyword>
<name>A0A061AK42_CYBFA</name>
<dbReference type="SUPFAM" id="SSF57850">
    <property type="entry name" value="RING/U-box"/>
    <property type="match status" value="1"/>
</dbReference>
<keyword evidence="10 14" id="KW-0833">Ubl conjugation pathway</keyword>
<evidence type="ECO:0000256" key="7">
    <source>
        <dbReference type="ARBA" id="ARBA00022728"/>
    </source>
</evidence>
<dbReference type="UniPathway" id="UPA00143"/>